<dbReference type="AlphaFoldDB" id="A0A484H9M9"/>
<sequence length="61" mass="6494">MDVRWESAAVKRLQTLGISHWCGKTLSNVTGKMLTAETGHMDGLATLEESDSACSATPATK</sequence>
<gene>
    <name evidence="1" type="ORF">RIEGSTA812A_PEG_341</name>
</gene>
<protein>
    <submittedName>
        <fullName evidence="1">Uncharacterized protein</fullName>
    </submittedName>
</protein>
<organism evidence="1">
    <name type="scientific">invertebrate metagenome</name>
    <dbReference type="NCBI Taxonomy" id="1711999"/>
    <lineage>
        <taxon>unclassified sequences</taxon>
        <taxon>metagenomes</taxon>
        <taxon>organismal metagenomes</taxon>
    </lineage>
</organism>
<evidence type="ECO:0000313" key="1">
    <source>
        <dbReference type="EMBL" id="VBB68868.1"/>
    </source>
</evidence>
<name>A0A484H9M9_9ZZZZ</name>
<proteinExistence type="predicted"/>
<dbReference type="EMBL" id="LR026963">
    <property type="protein sequence ID" value="VBB68868.1"/>
    <property type="molecule type" value="Genomic_DNA"/>
</dbReference>
<reference evidence="1" key="1">
    <citation type="submission" date="2018-10" db="EMBL/GenBank/DDBJ databases">
        <authorList>
            <person name="Gruber-Vodicka H."/>
            <person name="Jaeckle O."/>
        </authorList>
    </citation>
    <scope>NUCLEOTIDE SEQUENCE</scope>
</reference>
<accession>A0A484H9M9</accession>